<dbReference type="GO" id="GO:0012507">
    <property type="term" value="C:ER to Golgi transport vesicle membrane"/>
    <property type="evidence" value="ECO:0007669"/>
    <property type="project" value="TreeGrafter"/>
</dbReference>
<sequence length="291" mass="30385">MPKSKSYDDDDGAVTAGNSTSGSATATTGKQQQQQQQAGAGGLPSGQGNQNSGWFGGLWNKFSLKPKNQMILPDDKNPTIVWDKERKCWTNTEGNADEAESFKPPPKMSDMGATPAPALNSLGNVPTPMAAPNLLPQQSMTAPELSNNANVYENQGEYDYGSGYQETMYAGAPAAAEIPTMPAPAASPAPPVPTATAAAAGAGAATVPGGAQPKLQSNMFKIKRNRTLKNSYVDVFNPSGAPISAAPQNVLAPAMAPVAVPQGGFFVPGAMPMQQQQQPQQQQQAQQQQQQ</sequence>
<dbReference type="Proteomes" id="UP000295192">
    <property type="component" value="Unassembled WGS sequence"/>
</dbReference>
<proteinExistence type="predicted"/>
<dbReference type="OrthoDB" id="8918678at2759"/>
<comment type="caution">
    <text evidence="2">The sequence shown here is derived from an EMBL/GenBank/DDBJ whole genome shotgun (WGS) entry which is preliminary data.</text>
</comment>
<name>A0A484B083_DRONA</name>
<evidence type="ECO:0000313" key="3">
    <source>
        <dbReference type="Proteomes" id="UP000295192"/>
    </source>
</evidence>
<dbReference type="GO" id="GO:0070973">
    <property type="term" value="P:protein localization to endoplasmic reticulum exit site"/>
    <property type="evidence" value="ECO:0007669"/>
    <property type="project" value="TreeGrafter"/>
</dbReference>
<keyword evidence="3" id="KW-1185">Reference proteome</keyword>
<dbReference type="STRING" id="7232.A0A484B083"/>
<feature type="region of interest" description="Disordered" evidence="1">
    <location>
        <begin position="268"/>
        <end position="291"/>
    </location>
</feature>
<dbReference type="PANTHER" id="PTHR13402">
    <property type="entry name" value="RGPR-RELATED"/>
    <property type="match status" value="1"/>
</dbReference>
<organism evidence="2 3">
    <name type="scientific">Drosophila navojoa</name>
    <name type="common">Fruit fly</name>
    <dbReference type="NCBI Taxonomy" id="7232"/>
    <lineage>
        <taxon>Eukaryota</taxon>
        <taxon>Metazoa</taxon>
        <taxon>Ecdysozoa</taxon>
        <taxon>Arthropoda</taxon>
        <taxon>Hexapoda</taxon>
        <taxon>Insecta</taxon>
        <taxon>Pterygota</taxon>
        <taxon>Neoptera</taxon>
        <taxon>Endopterygota</taxon>
        <taxon>Diptera</taxon>
        <taxon>Brachycera</taxon>
        <taxon>Muscomorpha</taxon>
        <taxon>Ephydroidea</taxon>
        <taxon>Drosophilidae</taxon>
        <taxon>Drosophila</taxon>
    </lineage>
</organism>
<feature type="region of interest" description="Disordered" evidence="1">
    <location>
        <begin position="1"/>
        <end position="59"/>
    </location>
</feature>
<dbReference type="EMBL" id="LSRL02000346">
    <property type="protein sequence ID" value="TDG41470.1"/>
    <property type="molecule type" value="Genomic_DNA"/>
</dbReference>
<dbReference type="OMA" id="ETEAYKP"/>
<gene>
    <name evidence="2" type="ORF">AWZ03_012104</name>
</gene>
<feature type="compositionally biased region" description="Low complexity" evidence="1">
    <location>
        <begin position="270"/>
        <end position="291"/>
    </location>
</feature>
<dbReference type="GO" id="GO:0070971">
    <property type="term" value="C:endoplasmic reticulum exit site"/>
    <property type="evidence" value="ECO:0007669"/>
    <property type="project" value="TreeGrafter"/>
</dbReference>
<reference evidence="2 3" key="1">
    <citation type="journal article" date="2019" name="J. Hered.">
        <title>An Improved Genome Assembly for Drosophila navojoa, the Basal Species in the mojavensis Cluster.</title>
        <authorList>
            <person name="Vanderlinde T."/>
            <person name="Dupim E.G."/>
            <person name="Nazario-Yepiz N.O."/>
            <person name="Carvalho A.B."/>
        </authorList>
    </citation>
    <scope>NUCLEOTIDE SEQUENCE [LARGE SCALE GENOMIC DNA]</scope>
    <source>
        <strain evidence="2">Navoj_Jal97</strain>
        <tissue evidence="2">Whole organism</tissue>
    </source>
</reference>
<accession>A0A484B083</accession>
<dbReference type="GO" id="GO:0007030">
    <property type="term" value="P:Golgi organization"/>
    <property type="evidence" value="ECO:0007669"/>
    <property type="project" value="TreeGrafter"/>
</dbReference>
<protein>
    <submittedName>
        <fullName evidence="2">Uncharacterized protein</fullName>
    </submittedName>
</protein>
<dbReference type="AlphaFoldDB" id="A0A484B083"/>
<evidence type="ECO:0000256" key="1">
    <source>
        <dbReference type="SAM" id="MobiDB-lite"/>
    </source>
</evidence>
<evidence type="ECO:0000313" key="2">
    <source>
        <dbReference type="EMBL" id="TDG41470.1"/>
    </source>
</evidence>
<feature type="compositionally biased region" description="Low complexity" evidence="1">
    <location>
        <begin position="13"/>
        <end position="38"/>
    </location>
</feature>
<dbReference type="PANTHER" id="PTHR13402:SF6">
    <property type="entry name" value="SECRETORY 16, ISOFORM I"/>
    <property type="match status" value="1"/>
</dbReference>